<reference evidence="2 3" key="1">
    <citation type="submission" date="2023-11" db="EMBL/GenBank/DDBJ databases">
        <authorList>
            <person name="Bao R."/>
        </authorList>
    </citation>
    <scope>NUCLEOTIDE SEQUENCE [LARGE SCALE GENOMIC DNA]</scope>
    <source>
        <strain evidence="2 3">PJ23</strain>
    </source>
</reference>
<feature type="domain" description="DUF2293" evidence="1">
    <location>
        <begin position="10"/>
        <end position="89"/>
    </location>
</feature>
<evidence type="ECO:0000313" key="2">
    <source>
        <dbReference type="EMBL" id="MDX6807299.1"/>
    </source>
</evidence>
<dbReference type="RefSeq" id="WP_319845428.1">
    <property type="nucleotide sequence ID" value="NZ_JAXAFJ010000010.1"/>
</dbReference>
<comment type="caution">
    <text evidence="2">The sequence shown here is derived from an EMBL/GenBank/DDBJ whole genome shotgun (WGS) entry which is preliminary data.</text>
</comment>
<sequence length="103" mass="11588">MAARREVEAALRYLAPRIPDFEFGAVADHAMISPGLSMATPEQAAWLSMTAYIRHALTEYDDLLDDGYDRESARHFVLDAINEHLQAWGVKRRLSEDGDAPKD</sequence>
<gene>
    <name evidence="2" type="ORF">SCD90_14600</name>
</gene>
<evidence type="ECO:0000259" key="1">
    <source>
        <dbReference type="Pfam" id="PF10056"/>
    </source>
</evidence>
<dbReference type="Pfam" id="PF10056">
    <property type="entry name" value="DUF2293"/>
    <property type="match status" value="1"/>
</dbReference>
<dbReference type="Proteomes" id="UP001274321">
    <property type="component" value="Unassembled WGS sequence"/>
</dbReference>
<dbReference type="InterPro" id="IPR018744">
    <property type="entry name" value="DUF2293"/>
</dbReference>
<accession>A0ABU4RR33</accession>
<proteinExistence type="predicted"/>
<dbReference type="EMBL" id="JAXAFJ010000010">
    <property type="protein sequence ID" value="MDX6807299.1"/>
    <property type="molecule type" value="Genomic_DNA"/>
</dbReference>
<keyword evidence="3" id="KW-1185">Reference proteome</keyword>
<protein>
    <submittedName>
        <fullName evidence="2">DUF2293 domain-containing protein</fullName>
    </submittedName>
</protein>
<organism evidence="2 3">
    <name type="scientific">Terrihabitans rhizophilus</name>
    <dbReference type="NCBI Taxonomy" id="3092662"/>
    <lineage>
        <taxon>Bacteria</taxon>
        <taxon>Pseudomonadati</taxon>
        <taxon>Pseudomonadota</taxon>
        <taxon>Alphaproteobacteria</taxon>
        <taxon>Hyphomicrobiales</taxon>
        <taxon>Terrihabitans</taxon>
    </lineage>
</organism>
<name>A0ABU4RR33_9HYPH</name>
<evidence type="ECO:0000313" key="3">
    <source>
        <dbReference type="Proteomes" id="UP001274321"/>
    </source>
</evidence>